<reference evidence="1 2" key="1">
    <citation type="submission" date="2020-11" db="EMBL/GenBank/DDBJ databases">
        <title>Enhanced detection system for hospital associated transmission using whole genome sequencing surveillance.</title>
        <authorList>
            <person name="Harrison L.H."/>
            <person name="Van Tyne D."/>
            <person name="Marsh J.W."/>
            <person name="Griffith M.P."/>
            <person name="Snyder D.J."/>
            <person name="Cooper V.S."/>
            <person name="Mustapha M."/>
        </authorList>
    </citation>
    <scope>NUCLEOTIDE SEQUENCE [LARGE SCALE GENOMIC DNA]</scope>
    <source>
        <strain evidence="1 2">BC00020</strain>
    </source>
</reference>
<organism evidence="1 2">
    <name type="scientific">Burkholderia vietnamiensis</name>
    <dbReference type="NCBI Taxonomy" id="60552"/>
    <lineage>
        <taxon>Bacteria</taxon>
        <taxon>Pseudomonadati</taxon>
        <taxon>Pseudomonadota</taxon>
        <taxon>Betaproteobacteria</taxon>
        <taxon>Burkholderiales</taxon>
        <taxon>Burkholderiaceae</taxon>
        <taxon>Burkholderia</taxon>
        <taxon>Burkholderia cepacia complex</taxon>
    </lineage>
</organism>
<accession>A0ABS1ASE9</accession>
<dbReference type="Proteomes" id="UP000808215">
    <property type="component" value="Unassembled WGS sequence"/>
</dbReference>
<dbReference type="EMBL" id="JADVKH010000013">
    <property type="protein sequence ID" value="MBJ9687027.1"/>
    <property type="molecule type" value="Genomic_DNA"/>
</dbReference>
<gene>
    <name evidence="1" type="ORF">I5589_08040</name>
</gene>
<evidence type="ECO:0008006" key="3">
    <source>
        <dbReference type="Google" id="ProtNLM"/>
    </source>
</evidence>
<name>A0ABS1ASE9_BURVI</name>
<protein>
    <recommendedName>
        <fullName evidence="3">Transposase DDE domain-containing protein</fullName>
    </recommendedName>
</protein>
<sequence length="112" mass="12507">MPALPGGMPGEAGRLPVMGRPLRDAARRAIAIFHDVSIRKKIPVVDGWIIKISRSWKRFEFMRRICAAISVFRISNDPDQCVLKLWAVNRVICDALPEISITNTAADAFAFD</sequence>
<comment type="caution">
    <text evidence="1">The sequence shown here is derived from an EMBL/GenBank/DDBJ whole genome shotgun (WGS) entry which is preliminary data.</text>
</comment>
<evidence type="ECO:0000313" key="1">
    <source>
        <dbReference type="EMBL" id="MBJ9687027.1"/>
    </source>
</evidence>
<evidence type="ECO:0000313" key="2">
    <source>
        <dbReference type="Proteomes" id="UP000808215"/>
    </source>
</evidence>
<dbReference type="RefSeq" id="WP_155624518.1">
    <property type="nucleotide sequence ID" value="NZ_CADERB010000004.1"/>
</dbReference>
<proteinExistence type="predicted"/>
<keyword evidence="2" id="KW-1185">Reference proteome</keyword>